<protein>
    <recommendedName>
        <fullName evidence="5">HAMP domain-containing protein</fullName>
    </recommendedName>
</protein>
<evidence type="ECO:0000256" key="1">
    <source>
        <dbReference type="SAM" id="MobiDB-lite"/>
    </source>
</evidence>
<feature type="non-terminal residue" evidence="3">
    <location>
        <position position="1"/>
    </location>
</feature>
<feature type="transmembrane region" description="Helical" evidence="2">
    <location>
        <begin position="331"/>
        <end position="352"/>
    </location>
</feature>
<keyword evidence="2" id="KW-0472">Membrane</keyword>
<feature type="compositionally biased region" description="Basic and acidic residues" evidence="1">
    <location>
        <begin position="445"/>
        <end position="455"/>
    </location>
</feature>
<evidence type="ECO:0000313" key="4">
    <source>
        <dbReference type="Proteomes" id="UP000269721"/>
    </source>
</evidence>
<name>A0A4P9WAN1_9FUNG</name>
<dbReference type="EMBL" id="KZ995964">
    <property type="protein sequence ID" value="RKO89659.1"/>
    <property type="molecule type" value="Genomic_DNA"/>
</dbReference>
<dbReference type="AlphaFoldDB" id="A0A4P9WAN1"/>
<feature type="region of interest" description="Disordered" evidence="1">
    <location>
        <begin position="414"/>
        <end position="461"/>
    </location>
</feature>
<keyword evidence="2" id="KW-1133">Transmembrane helix</keyword>
<gene>
    <name evidence="3" type="ORF">BDK51DRAFT_33547</name>
</gene>
<evidence type="ECO:0000313" key="3">
    <source>
        <dbReference type="EMBL" id="RKO89659.1"/>
    </source>
</evidence>
<feature type="compositionally biased region" description="Polar residues" evidence="1">
    <location>
        <begin position="432"/>
        <end position="443"/>
    </location>
</feature>
<evidence type="ECO:0000256" key="2">
    <source>
        <dbReference type="SAM" id="Phobius"/>
    </source>
</evidence>
<reference evidence="4" key="1">
    <citation type="journal article" date="2018" name="Nat. Microbiol.">
        <title>Leveraging single-cell genomics to expand the fungal tree of life.</title>
        <authorList>
            <person name="Ahrendt S.R."/>
            <person name="Quandt C.A."/>
            <person name="Ciobanu D."/>
            <person name="Clum A."/>
            <person name="Salamov A."/>
            <person name="Andreopoulos B."/>
            <person name="Cheng J.F."/>
            <person name="Woyke T."/>
            <person name="Pelin A."/>
            <person name="Henrissat B."/>
            <person name="Reynolds N.K."/>
            <person name="Benny G.L."/>
            <person name="Smith M.E."/>
            <person name="James T.Y."/>
            <person name="Grigoriev I.V."/>
        </authorList>
    </citation>
    <scope>NUCLEOTIDE SEQUENCE [LARGE SCALE GENOMIC DNA]</scope>
</reference>
<evidence type="ECO:0008006" key="5">
    <source>
        <dbReference type="Google" id="ProtNLM"/>
    </source>
</evidence>
<proteinExistence type="predicted"/>
<feature type="compositionally biased region" description="Polar residues" evidence="1">
    <location>
        <begin position="414"/>
        <end position="425"/>
    </location>
</feature>
<organism evidence="3 4">
    <name type="scientific">Blyttiomyces helicus</name>
    <dbReference type="NCBI Taxonomy" id="388810"/>
    <lineage>
        <taxon>Eukaryota</taxon>
        <taxon>Fungi</taxon>
        <taxon>Fungi incertae sedis</taxon>
        <taxon>Chytridiomycota</taxon>
        <taxon>Chytridiomycota incertae sedis</taxon>
        <taxon>Chytridiomycetes</taxon>
        <taxon>Chytridiomycetes incertae sedis</taxon>
        <taxon>Blyttiomyces</taxon>
    </lineage>
</organism>
<keyword evidence="4" id="KW-1185">Reference proteome</keyword>
<sequence length="461" mass="50155">SSSIFIGNAHTTIDQSALTIANMSTIKAYSDVSEVLRVYETKARSWGAQDATVSVLLGNRAQLANEIVSAWVVDSMKQLLEHPWREERIGGGRGGAKSLNVDGASLLTILEGVGDFFFPVTNIECPYLYPTYNFSMGFQRMTAPNPAPAFDGMWHIVMLPGTTALYWQVTSLMSPTYYGVMFYSNPFTPDTPTHVCQTASLADVTITPYLEASLPSPNSVIAFFDAKTGQMFSSSVVGSLKMPDNTGTWTLETAPNITLSQLGKFLLSQFGTYASITENYTTTATLSDGKQWYIGASPIIPDNYNSWLIVVAFPRSDFFAQIDESITKSSILIGILSAFGALTTALFAWLFARPLNTLTVSIGLLTQMKFSQLEDGQLEHRSIIMEIGSLENSFATMVKAFAVGLKKNAQLVSGSSNIPSRSSMAVSAAPRTRTSMAPSSVETQEPLKESEAIPEREEEVV</sequence>
<keyword evidence="2" id="KW-0812">Transmembrane</keyword>
<dbReference type="OrthoDB" id="2143121at2759"/>
<accession>A0A4P9WAN1</accession>
<dbReference type="Proteomes" id="UP000269721">
    <property type="component" value="Unassembled WGS sequence"/>
</dbReference>